<dbReference type="InterPro" id="IPR050900">
    <property type="entry name" value="Transposase_IS3/IS150/IS904"/>
</dbReference>
<comment type="similarity">
    <text evidence="1">Belongs to the transposase 8 family.</text>
</comment>
<evidence type="ECO:0000259" key="3">
    <source>
        <dbReference type="PROSITE" id="PS50994"/>
    </source>
</evidence>
<dbReference type="PROSITE" id="PS50994">
    <property type="entry name" value="INTEGRASE"/>
    <property type="match status" value="1"/>
</dbReference>
<dbReference type="InterPro" id="IPR036397">
    <property type="entry name" value="RNaseH_sf"/>
</dbReference>
<evidence type="ECO:0000256" key="1">
    <source>
        <dbReference type="ARBA" id="ARBA00009964"/>
    </source>
</evidence>
<dbReference type="GO" id="GO:0006313">
    <property type="term" value="P:DNA transposition"/>
    <property type="evidence" value="ECO:0007669"/>
    <property type="project" value="InterPro"/>
</dbReference>
<evidence type="ECO:0000256" key="2">
    <source>
        <dbReference type="SAM" id="Coils"/>
    </source>
</evidence>
<dbReference type="GO" id="GO:0015074">
    <property type="term" value="P:DNA integration"/>
    <property type="evidence" value="ECO:0007669"/>
    <property type="project" value="InterPro"/>
</dbReference>
<dbReference type="InterPro" id="IPR012337">
    <property type="entry name" value="RNaseH-like_sf"/>
</dbReference>
<dbReference type="Gene3D" id="3.30.420.10">
    <property type="entry name" value="Ribonuclease H-like superfamily/Ribonuclease H"/>
    <property type="match status" value="1"/>
</dbReference>
<proteinExistence type="inferred from homology"/>
<reference evidence="4" key="1">
    <citation type="submission" date="2023-02" db="EMBL/GenBank/DDBJ databases">
        <title>tmexCD-toprJ-like cluster.</title>
        <authorList>
            <person name="Gao X."/>
            <person name="Wang C."/>
            <person name="Liu J."/>
        </authorList>
    </citation>
    <scope>NUCLEOTIDE SEQUENCE</scope>
    <source>
        <strain evidence="4">GDW21C697WI</strain>
    </source>
</reference>
<dbReference type="InterPro" id="IPR009057">
    <property type="entry name" value="Homeodomain-like_sf"/>
</dbReference>
<feature type="domain" description="Integrase catalytic" evidence="3">
    <location>
        <begin position="218"/>
        <end position="381"/>
    </location>
</feature>
<keyword evidence="2" id="KW-0175">Coiled coil</keyword>
<dbReference type="SUPFAM" id="SSF46689">
    <property type="entry name" value="Homeodomain-like"/>
    <property type="match status" value="1"/>
</dbReference>
<accession>A0AAJ5V098</accession>
<dbReference type="InterPro" id="IPR001584">
    <property type="entry name" value="Integrase_cat-core"/>
</dbReference>
<dbReference type="InterPro" id="IPR025948">
    <property type="entry name" value="HTH-like_dom"/>
</dbReference>
<dbReference type="Pfam" id="PF13276">
    <property type="entry name" value="HTH_21"/>
    <property type="match status" value="1"/>
</dbReference>
<dbReference type="NCBIfam" id="NF033516">
    <property type="entry name" value="transpos_IS3"/>
    <property type="match status" value="1"/>
</dbReference>
<dbReference type="PANTHER" id="PTHR46889:SF4">
    <property type="entry name" value="TRANSPOSASE INSO FOR INSERTION SEQUENCE ELEMENT IS911B-RELATED"/>
    <property type="match status" value="1"/>
</dbReference>
<dbReference type="InterPro" id="IPR048020">
    <property type="entry name" value="Transpos_IS3"/>
</dbReference>
<dbReference type="SUPFAM" id="SSF53098">
    <property type="entry name" value="Ribonuclease H-like"/>
    <property type="match status" value="1"/>
</dbReference>
<evidence type="ECO:0000313" key="4">
    <source>
        <dbReference type="EMBL" id="WEA19415.1"/>
    </source>
</evidence>
<sequence length="387" mass="44748">MTKQRRTFTPEFKREAACLVLDQGYSHAEAARSLGLVESALRRWVNQLQQERGGVTPASKALTPEQQKIQELEARITRLEREKSILKKLYRALDVGRSRAYALIRQLSDHEPVDCLCEVFEVTRSSYYAHRHRRRTPDVERLRLRSRVNGLFTRGRSAPGSRTIMAMMQEEGEQIGRFKVRSLMRELALISKQPGSHAYKKATVERPDIPNTLNGAFDVEAPNQVWCGDITYVWAQGKWQYLAVVLDLYARRVVGWALSEKPDADLVVKALDVAYEQRGKPQGLLFHSDQGSQYGSRQFRQRLWRYRIRQSMSRRGNCWDNAPMERVFRSMKSEWIPITGYLTGQQAQRDIGQYLMSHYNWNRPHQFNDGLAPAKAEEKLKTVSGMS</sequence>
<dbReference type="InterPro" id="IPR002514">
    <property type="entry name" value="Transposase_8"/>
</dbReference>
<name>A0AAJ5V098_9PSED</name>
<evidence type="ECO:0000313" key="5">
    <source>
        <dbReference type="Proteomes" id="UP001217631"/>
    </source>
</evidence>
<dbReference type="Pfam" id="PF00665">
    <property type="entry name" value="rve"/>
    <property type="match status" value="1"/>
</dbReference>
<dbReference type="AlphaFoldDB" id="A0AAJ5V098"/>
<organism evidence="4 5">
    <name type="scientific">Pseudomonas juntendi</name>
    <dbReference type="NCBI Taxonomy" id="2666183"/>
    <lineage>
        <taxon>Bacteria</taxon>
        <taxon>Pseudomonadati</taxon>
        <taxon>Pseudomonadota</taxon>
        <taxon>Gammaproteobacteria</taxon>
        <taxon>Pseudomonadales</taxon>
        <taxon>Pseudomonadaceae</taxon>
        <taxon>Pseudomonas</taxon>
    </lineage>
</organism>
<dbReference type="Pfam" id="PF01527">
    <property type="entry name" value="HTH_Tnp_1"/>
    <property type="match status" value="1"/>
</dbReference>
<dbReference type="GO" id="GO:0004803">
    <property type="term" value="F:transposase activity"/>
    <property type="evidence" value="ECO:0007669"/>
    <property type="project" value="InterPro"/>
</dbReference>
<feature type="coiled-coil region" evidence="2">
    <location>
        <begin position="62"/>
        <end position="89"/>
    </location>
</feature>
<dbReference type="Gene3D" id="1.10.10.60">
    <property type="entry name" value="Homeodomain-like"/>
    <property type="match status" value="1"/>
</dbReference>
<dbReference type="EMBL" id="CP118677">
    <property type="protein sequence ID" value="WEA19415.1"/>
    <property type="molecule type" value="Genomic_DNA"/>
</dbReference>
<dbReference type="PANTHER" id="PTHR46889">
    <property type="entry name" value="TRANSPOSASE INSF FOR INSERTION SEQUENCE IS3B-RELATED"/>
    <property type="match status" value="1"/>
</dbReference>
<dbReference type="RefSeq" id="WP_192440771.1">
    <property type="nucleotide sequence ID" value="NZ_CP118677.1"/>
</dbReference>
<gene>
    <name evidence="4" type="ORF">PWA60_19355</name>
</gene>
<protein>
    <submittedName>
        <fullName evidence="4">IS3 family transposase</fullName>
    </submittedName>
</protein>
<dbReference type="GO" id="GO:0003677">
    <property type="term" value="F:DNA binding"/>
    <property type="evidence" value="ECO:0007669"/>
    <property type="project" value="InterPro"/>
</dbReference>
<dbReference type="Proteomes" id="UP001217631">
    <property type="component" value="Chromosome"/>
</dbReference>